<accession>A0A4Y7SA78</accession>
<feature type="compositionally biased region" description="Basic and acidic residues" evidence="1">
    <location>
        <begin position="42"/>
        <end position="54"/>
    </location>
</feature>
<name>A0A4Y7SA78_COPMI</name>
<dbReference type="AlphaFoldDB" id="A0A4Y7SA78"/>
<organism evidence="2 3">
    <name type="scientific">Coprinellus micaceus</name>
    <name type="common">Glistening ink-cap mushroom</name>
    <name type="synonym">Coprinus micaceus</name>
    <dbReference type="NCBI Taxonomy" id="71717"/>
    <lineage>
        <taxon>Eukaryota</taxon>
        <taxon>Fungi</taxon>
        <taxon>Dikarya</taxon>
        <taxon>Basidiomycota</taxon>
        <taxon>Agaricomycotina</taxon>
        <taxon>Agaricomycetes</taxon>
        <taxon>Agaricomycetidae</taxon>
        <taxon>Agaricales</taxon>
        <taxon>Agaricineae</taxon>
        <taxon>Psathyrellaceae</taxon>
        <taxon>Coprinellus</taxon>
    </lineage>
</organism>
<dbReference type="Proteomes" id="UP000298030">
    <property type="component" value="Unassembled WGS sequence"/>
</dbReference>
<comment type="caution">
    <text evidence="2">The sequence shown here is derived from an EMBL/GenBank/DDBJ whole genome shotgun (WGS) entry which is preliminary data.</text>
</comment>
<reference evidence="2 3" key="1">
    <citation type="journal article" date="2019" name="Nat. Ecol. Evol.">
        <title>Megaphylogeny resolves global patterns of mushroom evolution.</title>
        <authorList>
            <person name="Varga T."/>
            <person name="Krizsan K."/>
            <person name="Foldi C."/>
            <person name="Dima B."/>
            <person name="Sanchez-Garcia M."/>
            <person name="Sanchez-Ramirez S."/>
            <person name="Szollosi G.J."/>
            <person name="Szarkandi J.G."/>
            <person name="Papp V."/>
            <person name="Albert L."/>
            <person name="Andreopoulos W."/>
            <person name="Angelini C."/>
            <person name="Antonin V."/>
            <person name="Barry K.W."/>
            <person name="Bougher N.L."/>
            <person name="Buchanan P."/>
            <person name="Buyck B."/>
            <person name="Bense V."/>
            <person name="Catcheside P."/>
            <person name="Chovatia M."/>
            <person name="Cooper J."/>
            <person name="Damon W."/>
            <person name="Desjardin D."/>
            <person name="Finy P."/>
            <person name="Geml J."/>
            <person name="Haridas S."/>
            <person name="Hughes K."/>
            <person name="Justo A."/>
            <person name="Karasinski D."/>
            <person name="Kautmanova I."/>
            <person name="Kiss B."/>
            <person name="Kocsube S."/>
            <person name="Kotiranta H."/>
            <person name="LaButti K.M."/>
            <person name="Lechner B.E."/>
            <person name="Liimatainen K."/>
            <person name="Lipzen A."/>
            <person name="Lukacs Z."/>
            <person name="Mihaltcheva S."/>
            <person name="Morgado L.N."/>
            <person name="Niskanen T."/>
            <person name="Noordeloos M.E."/>
            <person name="Ohm R.A."/>
            <person name="Ortiz-Santana B."/>
            <person name="Ovrebo C."/>
            <person name="Racz N."/>
            <person name="Riley R."/>
            <person name="Savchenko A."/>
            <person name="Shiryaev A."/>
            <person name="Soop K."/>
            <person name="Spirin V."/>
            <person name="Szebenyi C."/>
            <person name="Tomsovsky M."/>
            <person name="Tulloss R.E."/>
            <person name="Uehling J."/>
            <person name="Grigoriev I.V."/>
            <person name="Vagvolgyi C."/>
            <person name="Papp T."/>
            <person name="Martin F.M."/>
            <person name="Miettinen O."/>
            <person name="Hibbett D.S."/>
            <person name="Nagy L.G."/>
        </authorList>
    </citation>
    <scope>NUCLEOTIDE SEQUENCE [LARGE SCALE GENOMIC DNA]</scope>
    <source>
        <strain evidence="2 3">FP101781</strain>
    </source>
</reference>
<evidence type="ECO:0000313" key="3">
    <source>
        <dbReference type="Proteomes" id="UP000298030"/>
    </source>
</evidence>
<keyword evidence="3" id="KW-1185">Reference proteome</keyword>
<sequence>MEMRPMVSRAPTPCLKRRLYWRAAQTRCCRFRSFRRLPIGCRDGRGHQSSETRLSRLVLPPSSPPNPRSISTPLGWTWICVRLLSSL</sequence>
<feature type="region of interest" description="Disordered" evidence="1">
    <location>
        <begin position="42"/>
        <end position="68"/>
    </location>
</feature>
<evidence type="ECO:0000313" key="2">
    <source>
        <dbReference type="EMBL" id="TEB18407.1"/>
    </source>
</evidence>
<gene>
    <name evidence="2" type="ORF">FA13DRAFT_614135</name>
</gene>
<proteinExistence type="predicted"/>
<protein>
    <submittedName>
        <fullName evidence="2">Uncharacterized protein</fullName>
    </submittedName>
</protein>
<dbReference type="EMBL" id="QPFP01000257">
    <property type="protein sequence ID" value="TEB18407.1"/>
    <property type="molecule type" value="Genomic_DNA"/>
</dbReference>
<evidence type="ECO:0000256" key="1">
    <source>
        <dbReference type="SAM" id="MobiDB-lite"/>
    </source>
</evidence>